<keyword evidence="2" id="KW-1185">Reference proteome</keyword>
<dbReference type="EMBL" id="CACRXK020000078">
    <property type="protein sequence ID" value="CAB3977893.1"/>
    <property type="molecule type" value="Genomic_DNA"/>
</dbReference>
<dbReference type="Proteomes" id="UP001152795">
    <property type="component" value="Unassembled WGS sequence"/>
</dbReference>
<proteinExistence type="predicted"/>
<accession>A0A6S7FM63</accession>
<comment type="caution">
    <text evidence="1">The sequence shown here is derived from an EMBL/GenBank/DDBJ whole genome shotgun (WGS) entry which is preliminary data.</text>
</comment>
<name>A0A6S7FM63_PARCT</name>
<dbReference type="AlphaFoldDB" id="A0A6S7FM63"/>
<reference evidence="1" key="1">
    <citation type="submission" date="2020-04" db="EMBL/GenBank/DDBJ databases">
        <authorList>
            <person name="Alioto T."/>
            <person name="Alioto T."/>
            <person name="Gomez Garrido J."/>
        </authorList>
    </citation>
    <scope>NUCLEOTIDE SEQUENCE</scope>
    <source>
        <strain evidence="1">A484AB</strain>
    </source>
</reference>
<sequence length="182" mass="21063">MNMSSSNERDEIVTVQLPCDTVLEDEPLAILRTIAADYKFFDFYLRIGREQHIQLAGGRLWPSMIIDGVIRTIPSFYIYLIAVTKCENGDRYMTIGVVHWLFGIYAELEITYRIYPELFFKTRPLEYNVIPLYLPSVTFNSTGYYIDYTGQEQLTVSEAKDMVSGAVDTLITYINENQNTDY</sequence>
<protein>
    <submittedName>
        <fullName evidence="1">Uncharacterized protein</fullName>
    </submittedName>
</protein>
<organism evidence="1 2">
    <name type="scientific">Paramuricea clavata</name>
    <name type="common">Red gorgonian</name>
    <name type="synonym">Violescent sea-whip</name>
    <dbReference type="NCBI Taxonomy" id="317549"/>
    <lineage>
        <taxon>Eukaryota</taxon>
        <taxon>Metazoa</taxon>
        <taxon>Cnidaria</taxon>
        <taxon>Anthozoa</taxon>
        <taxon>Octocorallia</taxon>
        <taxon>Malacalcyonacea</taxon>
        <taxon>Plexauridae</taxon>
        <taxon>Paramuricea</taxon>
    </lineage>
</organism>
<evidence type="ECO:0000313" key="1">
    <source>
        <dbReference type="EMBL" id="CAB3977893.1"/>
    </source>
</evidence>
<evidence type="ECO:0000313" key="2">
    <source>
        <dbReference type="Proteomes" id="UP001152795"/>
    </source>
</evidence>
<gene>
    <name evidence="1" type="ORF">PACLA_8A066456</name>
</gene>